<gene>
    <name evidence="1" type="ORF">IT779_05335</name>
</gene>
<sequence length="615" mass="69058">MDLWRAVLAYSYRDGEWHWGGRDGSNSISDAEQLLCLLYPATEVDAFRLDQPDEIEPDAREALELFGEESRIGGILVNVLEDYLDRYTGDDGHPHFGAGSYLHSINGIPPSDAQRGLEVVDSYSMSVSLCIASMRFLRGFERFVRTEVRMEARQLRDRIPRVTEKVSDRLTAAMAGLVRSFVIHTPEPKSVTGQAILTMIKQSETPADELLAQLSSRLERLRVQAASEIRLAQYDQSEVAEGTRIDIADDRRLFECGWSWGVVTTAAGIDFVPSHAGTAPGNADPRPYLYFSTVALDGISDLASQRIRELDLLNRDQRVLADALALRFELTRTYWSTIARFDSGHWPLEDIPWRTSDEDESDYYSLAVSAMLIQDLVFRDSTEDLARTVAIFDQLARRGRITSRLTSGDQAATLHHPGVQLRLTGSKGIGGGPELHWYAPDFATMMLKRCVQAASLRTDVNIRDQLTALAESAMGHLDNFMLRDGQARGLWDDPSRLIDSTVPRPDEPSWFVTERVMECLVTAFDTFSRPSLAPKSMVSRAVDLLSEAEHLLNQEELEVEGDDLSPRQNRVNQIRQALDRARRILHERPGTAYALATRALTDLDELAYARQDANR</sequence>
<dbReference type="NCBIfam" id="NF040567">
    <property type="entry name" value="SCO2524_fam"/>
    <property type="match status" value="1"/>
</dbReference>
<name>A0A931I6B9_9NOCA</name>
<dbReference type="EMBL" id="JADMLG010000002">
    <property type="protein sequence ID" value="MBH0775707.1"/>
    <property type="molecule type" value="Genomic_DNA"/>
</dbReference>
<reference evidence="1" key="1">
    <citation type="submission" date="2020-11" db="EMBL/GenBank/DDBJ databases">
        <title>Nocardia NEAU-351.nov., a novel actinomycete isolated from the cow dung.</title>
        <authorList>
            <person name="Zhang X."/>
        </authorList>
    </citation>
    <scope>NUCLEOTIDE SEQUENCE</scope>
    <source>
        <strain evidence="1">NEAU-351</strain>
    </source>
</reference>
<evidence type="ECO:0000313" key="2">
    <source>
        <dbReference type="Proteomes" id="UP000655751"/>
    </source>
</evidence>
<dbReference type="Proteomes" id="UP000655751">
    <property type="component" value="Unassembled WGS sequence"/>
</dbReference>
<proteinExistence type="predicted"/>
<dbReference type="AlphaFoldDB" id="A0A931I6B9"/>
<evidence type="ECO:0000313" key="1">
    <source>
        <dbReference type="EMBL" id="MBH0775707.1"/>
    </source>
</evidence>
<dbReference type="InterPro" id="IPR049777">
    <property type="entry name" value="SCO2524-like"/>
</dbReference>
<protein>
    <submittedName>
        <fullName evidence="1">Uncharacterized protein</fullName>
    </submittedName>
</protein>
<accession>A0A931I6B9</accession>
<organism evidence="1 2">
    <name type="scientific">Nocardia bovistercoris</name>
    <dbReference type="NCBI Taxonomy" id="2785916"/>
    <lineage>
        <taxon>Bacteria</taxon>
        <taxon>Bacillati</taxon>
        <taxon>Actinomycetota</taxon>
        <taxon>Actinomycetes</taxon>
        <taxon>Mycobacteriales</taxon>
        <taxon>Nocardiaceae</taxon>
        <taxon>Nocardia</taxon>
    </lineage>
</organism>
<comment type="caution">
    <text evidence="1">The sequence shown here is derived from an EMBL/GenBank/DDBJ whole genome shotgun (WGS) entry which is preliminary data.</text>
</comment>
<keyword evidence="2" id="KW-1185">Reference proteome</keyword>